<protein>
    <recommendedName>
        <fullName evidence="3">Sialidase domain-containing protein</fullName>
    </recommendedName>
</protein>
<dbReference type="AlphaFoldDB" id="A0A5A5THD1"/>
<reference evidence="1 2" key="1">
    <citation type="submission" date="2019-01" db="EMBL/GenBank/DDBJ databases">
        <title>Draft genome sequence of Dictyobacter sp. Uno17.</title>
        <authorList>
            <person name="Wang C.M."/>
            <person name="Zheng Y."/>
            <person name="Sakai Y."/>
            <person name="Abe K."/>
            <person name="Yokota A."/>
            <person name="Yabe S."/>
        </authorList>
    </citation>
    <scope>NUCLEOTIDE SEQUENCE [LARGE SCALE GENOMIC DNA]</scope>
    <source>
        <strain evidence="1 2">Uno17</strain>
    </source>
</reference>
<evidence type="ECO:0000313" key="1">
    <source>
        <dbReference type="EMBL" id="GCF10981.1"/>
    </source>
</evidence>
<dbReference type="Proteomes" id="UP000322530">
    <property type="component" value="Unassembled WGS sequence"/>
</dbReference>
<accession>A0A5A5THD1</accession>
<evidence type="ECO:0000313" key="2">
    <source>
        <dbReference type="Proteomes" id="UP000322530"/>
    </source>
</evidence>
<keyword evidence="2" id="KW-1185">Reference proteome</keyword>
<gene>
    <name evidence="1" type="ORF">KDI_45450</name>
</gene>
<sequence length="462" mass="51845">MVLAIYLLNLNEQPGELVTHIYATPRATQAGKPMLQQLALITDQAYGSGDQYVPNSWGAQKERIVRTANGDLFMTYISAGEGLTDREWHLMHKAPRSADWQEIRTGNAGVEPINIVLGKNDSIHLFAWPGTQGKLQHIYSSDNGKTFISEWLPGNWQTGQEQGYSSVGVNDNGDMAFIQTGEDKPGVFNWTYYNSQANLWTFHTNKLDLRYTYAFLFPGYNGDLSIVATRDVQRHILGLPQASQGNPWIFNEIKYFHFDDVTAKNPLPSQLVIKTVQPKDTSDTSDRDVLYVTDSYVDTANRLHILYLNEYDGPHQAILENGKLVKDVAMHGVNFGQKMRIIQDTQGHFYIIAMGEQGNTINIYPGAANDTDGTRLGPEIKLDISRFPGCTDYDFCHSPTFTIPRAGNELSDTIDGVYGNFNKEVYFRINLRGGTNTAPPTTKITSPHIALLPYIDDKQHLR</sequence>
<organism evidence="1 2">
    <name type="scientific">Dictyobacter arantiisoli</name>
    <dbReference type="NCBI Taxonomy" id="2014874"/>
    <lineage>
        <taxon>Bacteria</taxon>
        <taxon>Bacillati</taxon>
        <taxon>Chloroflexota</taxon>
        <taxon>Ktedonobacteria</taxon>
        <taxon>Ktedonobacterales</taxon>
        <taxon>Dictyobacteraceae</taxon>
        <taxon>Dictyobacter</taxon>
    </lineage>
</organism>
<evidence type="ECO:0008006" key="3">
    <source>
        <dbReference type="Google" id="ProtNLM"/>
    </source>
</evidence>
<name>A0A5A5THD1_9CHLR</name>
<comment type="caution">
    <text evidence="1">The sequence shown here is derived from an EMBL/GenBank/DDBJ whole genome shotgun (WGS) entry which is preliminary data.</text>
</comment>
<proteinExistence type="predicted"/>
<dbReference type="EMBL" id="BIXY01000089">
    <property type="protein sequence ID" value="GCF10981.1"/>
    <property type="molecule type" value="Genomic_DNA"/>
</dbReference>